<dbReference type="PANTHER" id="PTHR43244">
    <property type="match status" value="1"/>
</dbReference>
<dbReference type="InterPro" id="IPR050564">
    <property type="entry name" value="F420-G6PD/mer"/>
</dbReference>
<dbReference type="SUPFAM" id="SSF51679">
    <property type="entry name" value="Bacterial luciferase-like"/>
    <property type="match status" value="1"/>
</dbReference>
<dbReference type="PANTHER" id="PTHR43244:SF1">
    <property type="entry name" value="5,10-METHYLENETETRAHYDROMETHANOPTERIN REDUCTASE"/>
    <property type="match status" value="1"/>
</dbReference>
<sequence>MVDYVREAERLGADSAWAAEYWAGDALTPLAFLAASTSTIRLASGIVQLGARTPAMLAMSALSLQALSGGRFVLGIGASGPQVMEGWHGVRFDRPVRRTRETIEILRRVSAGERLEYRGELYELPLPGGAGRALRARMPPTPLPVHVAALGPANLRLTGELADGWIGNSFLPETAATFLDPIRAGAAAAGRDPGEVELTVAVGLELTDDVEEAGRRHAEGYAFTFGAMGSAGANFYVEAFARQGFDEDVREVQRLWLAGDRDAARARVPTAIGLGTNLVGTDDMVRKRLRRYRDAGVTTLRAGPAGADVPARLAQLARLLELVGEVNAEAPAAAVAPAARPGRPG</sequence>
<dbReference type="Pfam" id="PF00296">
    <property type="entry name" value="Bac_luciferase"/>
    <property type="match status" value="1"/>
</dbReference>
<feature type="domain" description="Luciferase-like" evidence="2">
    <location>
        <begin position="2"/>
        <end position="298"/>
    </location>
</feature>
<dbReference type="Gene3D" id="3.20.20.30">
    <property type="entry name" value="Luciferase-like domain"/>
    <property type="match status" value="1"/>
</dbReference>
<accession>A0ABT0ZSQ0</accession>
<keyword evidence="1" id="KW-0560">Oxidoreductase</keyword>
<evidence type="ECO:0000313" key="4">
    <source>
        <dbReference type="Proteomes" id="UP001165283"/>
    </source>
</evidence>
<evidence type="ECO:0000259" key="2">
    <source>
        <dbReference type="Pfam" id="PF00296"/>
    </source>
</evidence>
<name>A0ABT0ZSQ0_9PSEU</name>
<proteinExistence type="predicted"/>
<reference evidence="3" key="1">
    <citation type="submission" date="2021-04" db="EMBL/GenBank/DDBJ databases">
        <title>Pseudonocardia sp. nov., isolated from sandy soil of mangrove forest.</title>
        <authorList>
            <person name="Zan Z."/>
            <person name="Huang R."/>
            <person name="Liu W."/>
        </authorList>
    </citation>
    <scope>NUCLEOTIDE SEQUENCE</scope>
    <source>
        <strain evidence="3">S2-4</strain>
    </source>
</reference>
<comment type="caution">
    <text evidence="3">The sequence shown here is derived from an EMBL/GenBank/DDBJ whole genome shotgun (WGS) entry which is preliminary data.</text>
</comment>
<dbReference type="EMBL" id="JAGSOV010000006">
    <property type="protein sequence ID" value="MCO1653743.1"/>
    <property type="molecule type" value="Genomic_DNA"/>
</dbReference>
<dbReference type="CDD" id="cd01097">
    <property type="entry name" value="Tetrahydromethanopterin_reductase"/>
    <property type="match status" value="1"/>
</dbReference>
<evidence type="ECO:0000313" key="3">
    <source>
        <dbReference type="EMBL" id="MCO1653743.1"/>
    </source>
</evidence>
<dbReference type="Proteomes" id="UP001165283">
    <property type="component" value="Unassembled WGS sequence"/>
</dbReference>
<protein>
    <submittedName>
        <fullName evidence="3">LLM class flavin-dependent oxidoreductase</fullName>
    </submittedName>
</protein>
<gene>
    <name evidence="3" type="ORF">KDL28_01610</name>
</gene>
<organism evidence="3 4">
    <name type="scientific">Pseudonocardia humida</name>
    <dbReference type="NCBI Taxonomy" id="2800819"/>
    <lineage>
        <taxon>Bacteria</taxon>
        <taxon>Bacillati</taxon>
        <taxon>Actinomycetota</taxon>
        <taxon>Actinomycetes</taxon>
        <taxon>Pseudonocardiales</taxon>
        <taxon>Pseudonocardiaceae</taxon>
        <taxon>Pseudonocardia</taxon>
    </lineage>
</organism>
<keyword evidence="4" id="KW-1185">Reference proteome</keyword>
<dbReference type="InterPro" id="IPR036661">
    <property type="entry name" value="Luciferase-like_sf"/>
</dbReference>
<dbReference type="InterPro" id="IPR011251">
    <property type="entry name" value="Luciferase-like_dom"/>
</dbReference>
<evidence type="ECO:0000256" key="1">
    <source>
        <dbReference type="ARBA" id="ARBA00023002"/>
    </source>
</evidence>